<dbReference type="EMBL" id="WIQW01000009">
    <property type="protein sequence ID" value="KAF3107998.1"/>
    <property type="molecule type" value="Genomic_DNA"/>
</dbReference>
<feature type="compositionally biased region" description="Polar residues" evidence="1">
    <location>
        <begin position="849"/>
        <end position="859"/>
    </location>
</feature>
<comment type="caution">
    <text evidence="2">The sequence shown here is derived from an EMBL/GenBank/DDBJ whole genome shotgun (WGS) entry which is preliminary data.</text>
</comment>
<feature type="compositionally biased region" description="Low complexity" evidence="1">
    <location>
        <begin position="228"/>
        <end position="246"/>
    </location>
</feature>
<protein>
    <submittedName>
        <fullName evidence="2">Uncharacterized protein</fullName>
    </submittedName>
</protein>
<organism evidence="2 4">
    <name type="scientific">Orbilia oligospora</name>
    <name type="common">Nematode-trapping fungus</name>
    <name type="synonym">Arthrobotrys oligospora</name>
    <dbReference type="NCBI Taxonomy" id="2813651"/>
    <lineage>
        <taxon>Eukaryota</taxon>
        <taxon>Fungi</taxon>
        <taxon>Dikarya</taxon>
        <taxon>Ascomycota</taxon>
        <taxon>Pezizomycotina</taxon>
        <taxon>Orbiliomycetes</taxon>
        <taxon>Orbiliales</taxon>
        <taxon>Orbiliaceae</taxon>
        <taxon>Orbilia</taxon>
    </lineage>
</organism>
<feature type="compositionally biased region" description="Acidic residues" evidence="1">
    <location>
        <begin position="644"/>
        <end position="656"/>
    </location>
</feature>
<feature type="region of interest" description="Disordered" evidence="1">
    <location>
        <begin position="398"/>
        <end position="451"/>
    </location>
</feature>
<sequence length="1315" mass="144996">MSSNRDNTTRPESSFPSSRSPRNEQQSGSVSSWFSRAFIPSPPAGPRLRPSGSHTTRQRQQTLEQALRGQTSLPNPLPRARQSPSSLPNRDGSPSTSIGSQGGEDLSFPAEAFVAPRRAPSPPSKNMVPNTTEAFLAPRPAPSPPSRNLASSPPQRSRLPTYGGRPVQGPGSSGLASLSQLTPAVSPRRGTCIPPAAEVQVPPSKDSQKSGAARDKVPIRNVATSPVVQPESITSTSSSSVQPIQQNQASYSLCPLRPTGFGTSPRSKIPTRASTPIRKREVEDIPASPLSDISDSPPPIEKVTYSPVSDSYTAEISTREIQPLSHNQQQQPLHAAEFLVKSIPESSSRFCTTPPVTDSSMSPVDSSPEIPQVDNVVHVLKARDHTSYDAPSNLNVLFSGVSRRPSPNIGGSTRSSTPSRSANTGAPDFASETPEQRGARHAANQSVYDRMSPVLRQARSGFEAVRDWVTENGGRMNKYNDDTQEFPQTEEVVKETPEKVIPTVEGSTFITNIPELLISNIYGQSLHIESEHAVSDSSIKQPTSELESIQAVASDATEISTLTSTSESNASIATSDVATSISVARRLRKKTRFFNLRAPGPIPANLRVTDDDFYDEIPTKFLDAITPVVNSFVGMGLLEGYLSDEEEEEEKGDQDEMVLNNTDDFKDKDISFQAFPSDEQRFSYTQEDFLDDFDAHATGLCCRASTRDNTEIPIDIGMSLEPITPEKEEEEEVETEQHALVHPASITADIPFRADTNPVSGVHPLIAATYPWNPHFSGAEEEFGGPVPIIPPPTTANGYLNIQAYWSDGRPIPIVRYGEIDVENCYKVTEDEREKAEESEQKEQKRTETLVSAPQSLENTVVKIAPEVPRPGSRSERRSRSKSLLSRSSSQSHSRRHSIARKTRRTKAMHRLNMRTTVLSTILEEGGEEGGAAAVDGRDSKESTRSSPASGIIQCQETMSEWLLSTAILDDRGGIWIPPVIKEREWEALEALEELRRVRGHGVGVGSGVMEWGEEEGEELERHLLPLRRKKVAAEELERERRALLRRWEDSDISILEIPGEVLRRLWDEEKGRLREVTELGVEEVDLIVRETQRSAAGDAMRRVKMEATTAGSSRWLRMSPLAKRQFVKFNLTDLKNKIALAAAVRGVEGGEGRKRGYRGRRCSETFVVFEARRRRENHENAPPVLGMAVGRPRKEKRSLWTRCGEAVQGFFRAAVALSSQPKPKKEMVEGKVEGKVEGSVEERGYDVVRVGRGLRRVQRGDRSVIALRAPPTQVDEASDLENQKRHRRKRSVVRGLLSPIFPKVVGESKVARRD</sequence>
<dbReference type="Proteomes" id="UP000475325">
    <property type="component" value="Unassembled WGS sequence"/>
</dbReference>
<feature type="region of interest" description="Disordered" evidence="1">
    <location>
        <begin position="831"/>
        <end position="908"/>
    </location>
</feature>
<evidence type="ECO:0000313" key="4">
    <source>
        <dbReference type="Proteomes" id="UP000475325"/>
    </source>
</evidence>
<feature type="region of interest" description="Disordered" evidence="1">
    <location>
        <begin position="1271"/>
        <end position="1290"/>
    </location>
</feature>
<feature type="compositionally biased region" description="Polar residues" evidence="1">
    <location>
        <begin position="174"/>
        <end position="183"/>
    </location>
</feature>
<feature type="compositionally biased region" description="Polar residues" evidence="1">
    <location>
        <begin position="52"/>
        <end position="74"/>
    </location>
</feature>
<feature type="region of interest" description="Disordered" evidence="1">
    <location>
        <begin position="1"/>
        <end position="246"/>
    </location>
</feature>
<accession>A0A7C8NVS1</accession>
<feature type="region of interest" description="Disordered" evidence="1">
    <location>
        <begin position="350"/>
        <end position="370"/>
    </location>
</feature>
<feature type="compositionally biased region" description="Low complexity" evidence="1">
    <location>
        <begin position="10"/>
        <end position="20"/>
    </location>
</feature>
<evidence type="ECO:0000256" key="1">
    <source>
        <dbReference type="SAM" id="MobiDB-lite"/>
    </source>
</evidence>
<feature type="compositionally biased region" description="Basic and acidic residues" evidence="1">
    <location>
        <begin position="206"/>
        <end position="218"/>
    </location>
</feature>
<evidence type="ECO:0000313" key="5">
    <source>
        <dbReference type="Proteomes" id="UP000480548"/>
    </source>
</evidence>
<feature type="compositionally biased region" description="Polar residues" evidence="1">
    <location>
        <begin position="350"/>
        <end position="365"/>
    </location>
</feature>
<feature type="compositionally biased region" description="Polar residues" evidence="1">
    <location>
        <begin position="23"/>
        <end position="34"/>
    </location>
</feature>
<evidence type="ECO:0000313" key="3">
    <source>
        <dbReference type="EMBL" id="KAF3135793.1"/>
    </source>
</evidence>
<feature type="region of interest" description="Disordered" evidence="1">
    <location>
        <begin position="925"/>
        <end position="950"/>
    </location>
</feature>
<gene>
    <name evidence="2" type="ORF">TWF102_011484</name>
    <name evidence="3" type="ORF">TWF703_005888</name>
</gene>
<evidence type="ECO:0000313" key="2">
    <source>
        <dbReference type="EMBL" id="KAF3107998.1"/>
    </source>
</evidence>
<proteinExistence type="predicted"/>
<name>A0A7C8NVS1_ORBOL</name>
<feature type="compositionally biased region" description="Low complexity" evidence="1">
    <location>
        <begin position="410"/>
        <end position="421"/>
    </location>
</feature>
<feature type="compositionally biased region" description="Basic residues" evidence="1">
    <location>
        <begin position="893"/>
        <end position="908"/>
    </location>
</feature>
<dbReference type="Proteomes" id="UP000480548">
    <property type="component" value="Unassembled WGS sequence"/>
</dbReference>
<feature type="compositionally biased region" description="Basic and acidic residues" evidence="1">
    <location>
        <begin position="831"/>
        <end position="848"/>
    </location>
</feature>
<reference evidence="4 5" key="1">
    <citation type="submission" date="2019-06" db="EMBL/GenBank/DDBJ databases">
        <authorList>
            <person name="Palmer J.M."/>
        </authorList>
    </citation>
    <scope>NUCLEOTIDE SEQUENCE [LARGE SCALE GENOMIC DNA]</scope>
    <source>
        <strain evidence="2 4">TWF102</strain>
        <strain evidence="3 5">TWF703</strain>
    </source>
</reference>
<feature type="compositionally biased region" description="Polar residues" evidence="1">
    <location>
        <begin position="82"/>
        <end position="99"/>
    </location>
</feature>
<feature type="compositionally biased region" description="Low complexity" evidence="1">
    <location>
        <begin position="882"/>
        <end position="892"/>
    </location>
</feature>
<feature type="region of interest" description="Disordered" evidence="1">
    <location>
        <begin position="644"/>
        <end position="663"/>
    </location>
</feature>
<dbReference type="EMBL" id="WIQZ01000031">
    <property type="protein sequence ID" value="KAF3135793.1"/>
    <property type="molecule type" value="Genomic_DNA"/>
</dbReference>